<name>A0A923HXM1_9FIRM</name>
<accession>A0A923HXM1</accession>
<evidence type="ECO:0000313" key="1">
    <source>
        <dbReference type="EMBL" id="MBC3889017.1"/>
    </source>
</evidence>
<proteinExistence type="predicted"/>
<protein>
    <submittedName>
        <fullName evidence="1">Uncharacterized protein</fullName>
    </submittedName>
</protein>
<organism evidence="1 2">
    <name type="scientific">Acetobacterium paludosum</name>
    <dbReference type="NCBI Taxonomy" id="52693"/>
    <lineage>
        <taxon>Bacteria</taxon>
        <taxon>Bacillati</taxon>
        <taxon>Bacillota</taxon>
        <taxon>Clostridia</taxon>
        <taxon>Eubacteriales</taxon>
        <taxon>Eubacteriaceae</taxon>
        <taxon>Acetobacterium</taxon>
    </lineage>
</organism>
<dbReference type="EMBL" id="WJBD01000014">
    <property type="protein sequence ID" value="MBC3889017.1"/>
    <property type="molecule type" value="Genomic_DNA"/>
</dbReference>
<dbReference type="AlphaFoldDB" id="A0A923HXM1"/>
<reference evidence="1" key="1">
    <citation type="submission" date="2019-10" db="EMBL/GenBank/DDBJ databases">
        <authorList>
            <person name="Ross D.E."/>
            <person name="Gulliver D."/>
        </authorList>
    </citation>
    <scope>NUCLEOTIDE SEQUENCE</scope>
    <source>
        <strain evidence="1">DER-2019</strain>
    </source>
</reference>
<keyword evidence="2" id="KW-1185">Reference proteome</keyword>
<evidence type="ECO:0000313" key="2">
    <source>
        <dbReference type="Proteomes" id="UP000616595"/>
    </source>
</evidence>
<dbReference type="Proteomes" id="UP000616595">
    <property type="component" value="Unassembled WGS sequence"/>
</dbReference>
<gene>
    <name evidence="1" type="ORF">GH810_11900</name>
</gene>
<comment type="caution">
    <text evidence="1">The sequence shown here is derived from an EMBL/GenBank/DDBJ whole genome shotgun (WGS) entry which is preliminary data.</text>
</comment>
<dbReference type="RefSeq" id="WP_148568281.1">
    <property type="nucleotide sequence ID" value="NZ_RXYA01000016.1"/>
</dbReference>
<reference evidence="1" key="2">
    <citation type="submission" date="2020-10" db="EMBL/GenBank/DDBJ databases">
        <title>Comparative genomics of the Acetobacterium genus.</title>
        <authorList>
            <person name="Marshall C."/>
            <person name="May H."/>
            <person name="Norman S."/>
        </authorList>
    </citation>
    <scope>NUCLEOTIDE SEQUENCE</scope>
    <source>
        <strain evidence="1">DER-2019</strain>
    </source>
</reference>
<sequence>MKKRFKNLIGNGKRLGDLDTILNAEGFYLAMDEEQVDQFFRNAGAEMSNICWKNGIGSAIYLIFTMDTLQQDIYDSILTVIETEYLSLEAIKRTRGNNRRE</sequence>